<gene>
    <name evidence="8" type="ORF">PLXY2_LOCUS14846</name>
</gene>
<organism evidence="8 9">
    <name type="scientific">Plutella xylostella</name>
    <name type="common">Diamondback moth</name>
    <name type="synonym">Plutella maculipennis</name>
    <dbReference type="NCBI Taxonomy" id="51655"/>
    <lineage>
        <taxon>Eukaryota</taxon>
        <taxon>Metazoa</taxon>
        <taxon>Ecdysozoa</taxon>
        <taxon>Arthropoda</taxon>
        <taxon>Hexapoda</taxon>
        <taxon>Insecta</taxon>
        <taxon>Pterygota</taxon>
        <taxon>Neoptera</taxon>
        <taxon>Endopterygota</taxon>
        <taxon>Lepidoptera</taxon>
        <taxon>Glossata</taxon>
        <taxon>Ditrysia</taxon>
        <taxon>Yponomeutoidea</taxon>
        <taxon>Plutellidae</taxon>
        <taxon>Plutella</taxon>
    </lineage>
</organism>
<protein>
    <submittedName>
        <fullName evidence="8">(diamondback moth) hypothetical protein</fullName>
    </submittedName>
</protein>
<name>A0A8S4GCN2_PLUXY</name>
<keyword evidence="9" id="KW-1185">Reference proteome</keyword>
<dbReference type="PANTHER" id="PTHR22730">
    <property type="entry name" value="PROMININ PROM PROTEIN"/>
    <property type="match status" value="1"/>
</dbReference>
<evidence type="ECO:0000256" key="5">
    <source>
        <dbReference type="ARBA" id="ARBA00023136"/>
    </source>
</evidence>
<accession>A0A8S4GCN2</accession>
<keyword evidence="3 7" id="KW-0812">Transmembrane</keyword>
<dbReference type="GO" id="GO:0016020">
    <property type="term" value="C:membrane"/>
    <property type="evidence" value="ECO:0007669"/>
    <property type="project" value="UniProtKB-SubCell"/>
</dbReference>
<comment type="similarity">
    <text evidence="2">Belongs to the prominin family.</text>
</comment>
<dbReference type="AlphaFoldDB" id="A0A8S4GCN2"/>
<reference evidence="8" key="1">
    <citation type="submission" date="2020-11" db="EMBL/GenBank/DDBJ databases">
        <authorList>
            <person name="Whiteford S."/>
        </authorList>
    </citation>
    <scope>NUCLEOTIDE SEQUENCE</scope>
</reference>
<dbReference type="Pfam" id="PF05478">
    <property type="entry name" value="Prominin"/>
    <property type="match status" value="2"/>
</dbReference>
<evidence type="ECO:0000256" key="1">
    <source>
        <dbReference type="ARBA" id="ARBA00004141"/>
    </source>
</evidence>
<keyword evidence="6" id="KW-0325">Glycoprotein</keyword>
<comment type="subcellular location">
    <subcellularLocation>
        <location evidence="1">Membrane</location>
        <topology evidence="1">Multi-pass membrane protein</topology>
    </subcellularLocation>
</comment>
<evidence type="ECO:0000313" key="8">
    <source>
        <dbReference type="EMBL" id="CAG9136602.1"/>
    </source>
</evidence>
<keyword evidence="5 7" id="KW-0472">Membrane</keyword>
<dbReference type="EMBL" id="CAJHNJ030000149">
    <property type="protein sequence ID" value="CAG9136602.1"/>
    <property type="molecule type" value="Genomic_DNA"/>
</dbReference>
<dbReference type="PANTHER" id="PTHR22730:SF1">
    <property type="entry name" value="PROMININ-LIKE PROTEIN"/>
    <property type="match status" value="1"/>
</dbReference>
<proteinExistence type="inferred from homology"/>
<comment type="caution">
    <text evidence="8">The sequence shown here is derived from an EMBL/GenBank/DDBJ whole genome shotgun (WGS) entry which is preliminary data.</text>
</comment>
<evidence type="ECO:0000256" key="4">
    <source>
        <dbReference type="ARBA" id="ARBA00022989"/>
    </source>
</evidence>
<sequence>MTEPSHLSFPMQPSQPQPMVSHCFHSGEQVSVQLGEFSRAVSVTALARMVRQLESVQQELRRVRNVTASLRYNAERLNTGLRKVRHQLLLTLKNCEQPQCRRLQEKYRIGQLDTQIQYNQMPDVSELLNNVSALLEADIVREVARGADVFADIQRAVRTEVSARMPAAAAELQRQGERLRNMSATITAQCARLSAATQDAAKEAAETIETAHRQYGPYRRYVGIGAATAMLLILSVLIWGLLCGVCGKRPDVYASSDCCNKASGSRWLLCGTGLMFLLGGAAALVLAAYFAVGITAQRFVCDPLTEPKGNRLFEDVDRFLDLEQALFKEHRDPDFNLSAVLYRCQDNQTIYTTLHFHRIIDLEAIKSDLELQITRQVAALQPAYPTQARNVVILKPSAKEKLKQLAATGLSEFNFDRILEALETNITSLSLDSLSAQLEAAAGELMSRPAFTQLTIELRDAAAMLRTYHDDIVVPITADTSKLHRRSVSMPSNGPQNARATNVLGSSKVLELMSRPAFTQLTIELRDAAAMLWTYHDDIVVPITADTSKLHETATALRDGLRFNHSSLAEAVAHLMAETEQAELFLNTQGPQLIQNLTRDFGDSIAAPMRAYLERVVRAAGSDVGRCGPLAQAYNSTRDAACTHVLMPIVSTTLSRLCI</sequence>
<dbReference type="Proteomes" id="UP000653454">
    <property type="component" value="Unassembled WGS sequence"/>
</dbReference>
<feature type="transmembrane region" description="Helical" evidence="7">
    <location>
        <begin position="221"/>
        <end position="246"/>
    </location>
</feature>
<dbReference type="InterPro" id="IPR008795">
    <property type="entry name" value="Prominin"/>
</dbReference>
<evidence type="ECO:0000256" key="6">
    <source>
        <dbReference type="ARBA" id="ARBA00023180"/>
    </source>
</evidence>
<evidence type="ECO:0000256" key="3">
    <source>
        <dbReference type="ARBA" id="ARBA00022692"/>
    </source>
</evidence>
<evidence type="ECO:0000256" key="7">
    <source>
        <dbReference type="SAM" id="Phobius"/>
    </source>
</evidence>
<evidence type="ECO:0000256" key="2">
    <source>
        <dbReference type="ARBA" id="ARBA00006058"/>
    </source>
</evidence>
<feature type="transmembrane region" description="Helical" evidence="7">
    <location>
        <begin position="267"/>
        <end position="292"/>
    </location>
</feature>
<evidence type="ECO:0000313" key="9">
    <source>
        <dbReference type="Proteomes" id="UP000653454"/>
    </source>
</evidence>
<keyword evidence="4 7" id="KW-1133">Transmembrane helix</keyword>